<dbReference type="AlphaFoldDB" id="A0A367JB34"/>
<dbReference type="GO" id="GO:0004174">
    <property type="term" value="F:electron-transferring-flavoprotein dehydrogenase activity"/>
    <property type="evidence" value="ECO:0007669"/>
    <property type="project" value="TreeGrafter"/>
</dbReference>
<gene>
    <name evidence="2" type="ORF">CU098_006017</name>
</gene>
<sequence>MVPSQAKETKNIVFIGASCAAMGCALHWRQEPIEGYKMILIDEKTHFNHVFAFPRASVIPGFEEELFVPYNNTFEGDDTKGQVIHARATSIHKDYVEIDREVPGFGQKIEYAYLVYAAGTKIPEPGRFTVNTKEEGIEKLKQYQELIKEAEKPIIIGAGAVGLELASEIKEHYPEKTVTLLHSRNRYLPRYKVSMDVMIYNILKKHGVKQVLGDRVILPPNGFPLEVKPIEVHTKGGNIIHGDLAIMCIGMTPNNGLLETLSPKSIDQDTGFVKIKPTMQIADDRFPHIFAAGDVTNHTDVKTGHYAWMQGLAALTNIKKMIQGATQEELEPYKSKDLALIKLILGKKEAVMQTHVLGPLIAVGSWIAGRSIPENVYASATWGWLNAPLEELLAKKKKLSTISC</sequence>
<organism evidence="2 3">
    <name type="scientific">Rhizopus stolonifer</name>
    <name type="common">Rhizopus nigricans</name>
    <dbReference type="NCBI Taxonomy" id="4846"/>
    <lineage>
        <taxon>Eukaryota</taxon>
        <taxon>Fungi</taxon>
        <taxon>Fungi incertae sedis</taxon>
        <taxon>Mucoromycota</taxon>
        <taxon>Mucoromycotina</taxon>
        <taxon>Mucoromycetes</taxon>
        <taxon>Mucorales</taxon>
        <taxon>Mucorineae</taxon>
        <taxon>Rhizopodaceae</taxon>
        <taxon>Rhizopus</taxon>
    </lineage>
</organism>
<dbReference type="PANTHER" id="PTHR43735:SF11">
    <property type="entry name" value="HYPOTHETICAL OXIDOREDUCTASE (EUROFUNG)"/>
    <property type="match status" value="1"/>
</dbReference>
<dbReference type="InterPro" id="IPR023753">
    <property type="entry name" value="FAD/NAD-binding_dom"/>
</dbReference>
<feature type="domain" description="FAD/NAD(P)-binding" evidence="1">
    <location>
        <begin position="11"/>
        <end position="311"/>
    </location>
</feature>
<dbReference type="PRINTS" id="PR00368">
    <property type="entry name" value="FADPNR"/>
</dbReference>
<keyword evidence="3" id="KW-1185">Reference proteome</keyword>
<evidence type="ECO:0000313" key="2">
    <source>
        <dbReference type="EMBL" id="RCH87140.1"/>
    </source>
</evidence>
<dbReference type="PANTHER" id="PTHR43735">
    <property type="entry name" value="APOPTOSIS-INDUCING FACTOR 1"/>
    <property type="match status" value="1"/>
</dbReference>
<reference evidence="2 3" key="1">
    <citation type="journal article" date="2018" name="G3 (Bethesda)">
        <title>Phylogenetic and Phylogenomic Definition of Rhizopus Species.</title>
        <authorList>
            <person name="Gryganskyi A.P."/>
            <person name="Golan J."/>
            <person name="Dolatabadi S."/>
            <person name="Mondo S."/>
            <person name="Robb S."/>
            <person name="Idnurm A."/>
            <person name="Muszewska A."/>
            <person name="Steczkiewicz K."/>
            <person name="Masonjones S."/>
            <person name="Liao H.L."/>
            <person name="Gajdeczka M.T."/>
            <person name="Anike F."/>
            <person name="Vuek A."/>
            <person name="Anishchenko I.M."/>
            <person name="Voigt K."/>
            <person name="de Hoog G.S."/>
            <person name="Smith M.E."/>
            <person name="Heitman J."/>
            <person name="Vilgalys R."/>
            <person name="Stajich J.E."/>
        </authorList>
    </citation>
    <scope>NUCLEOTIDE SEQUENCE [LARGE SCALE GENOMIC DNA]</scope>
    <source>
        <strain evidence="2 3">LSU 92-RS-03</strain>
    </source>
</reference>
<protein>
    <recommendedName>
        <fullName evidence="1">FAD/NAD(P)-binding domain-containing protein</fullName>
    </recommendedName>
</protein>
<dbReference type="STRING" id="4846.A0A367JB34"/>
<dbReference type="EMBL" id="PJQM01003781">
    <property type="protein sequence ID" value="RCH87140.1"/>
    <property type="molecule type" value="Genomic_DNA"/>
</dbReference>
<evidence type="ECO:0000259" key="1">
    <source>
        <dbReference type="Pfam" id="PF07992"/>
    </source>
</evidence>
<dbReference type="PROSITE" id="PS51257">
    <property type="entry name" value="PROKAR_LIPOPROTEIN"/>
    <property type="match status" value="1"/>
</dbReference>
<dbReference type="PRINTS" id="PR00411">
    <property type="entry name" value="PNDRDTASEI"/>
</dbReference>
<dbReference type="Proteomes" id="UP000253551">
    <property type="component" value="Unassembled WGS sequence"/>
</dbReference>
<comment type="caution">
    <text evidence="2">The sequence shown here is derived from an EMBL/GenBank/DDBJ whole genome shotgun (WGS) entry which is preliminary data.</text>
</comment>
<name>A0A367JB34_RHIST</name>
<accession>A0A367JB34</accession>
<dbReference type="InterPro" id="IPR036188">
    <property type="entry name" value="FAD/NAD-bd_sf"/>
</dbReference>
<proteinExistence type="predicted"/>
<evidence type="ECO:0000313" key="3">
    <source>
        <dbReference type="Proteomes" id="UP000253551"/>
    </source>
</evidence>
<dbReference type="SUPFAM" id="SSF51905">
    <property type="entry name" value="FAD/NAD(P)-binding domain"/>
    <property type="match status" value="1"/>
</dbReference>
<dbReference type="Pfam" id="PF07992">
    <property type="entry name" value="Pyr_redox_2"/>
    <property type="match status" value="1"/>
</dbReference>
<dbReference type="GO" id="GO:0005737">
    <property type="term" value="C:cytoplasm"/>
    <property type="evidence" value="ECO:0007669"/>
    <property type="project" value="TreeGrafter"/>
</dbReference>
<dbReference type="Gene3D" id="3.50.50.100">
    <property type="match status" value="1"/>
</dbReference>
<dbReference type="GO" id="GO:0050660">
    <property type="term" value="F:flavin adenine dinucleotide binding"/>
    <property type="evidence" value="ECO:0007669"/>
    <property type="project" value="TreeGrafter"/>
</dbReference>
<dbReference type="OrthoDB" id="202203at2759"/>